<evidence type="ECO:0008006" key="3">
    <source>
        <dbReference type="Google" id="ProtNLM"/>
    </source>
</evidence>
<sequence length="118" mass="13859">MQLTWIKNQNNNQWFDLLRLNLDAPYFQDKYGVYIVWYSGPSEARVIRIGQGHIGTRLKEHRVNPEITRYSYSGQLKVTWAIVIEEYRDGIEAFLFDSYKPLVGERSPDVQPIPVNLI</sequence>
<dbReference type="Proteomes" id="UP000034617">
    <property type="component" value="Unassembled WGS sequence"/>
</dbReference>
<comment type="caution">
    <text evidence="1">The sequence shown here is derived from an EMBL/GenBank/DDBJ whole genome shotgun (WGS) entry which is preliminary data.</text>
</comment>
<dbReference type="AlphaFoldDB" id="A0A0G1J4N9"/>
<organism evidence="1 2">
    <name type="scientific">Candidatus Gottesmanbacteria bacterium GW2011_GWB1_44_11c</name>
    <dbReference type="NCBI Taxonomy" id="1618447"/>
    <lineage>
        <taxon>Bacteria</taxon>
        <taxon>Candidatus Gottesmaniibacteriota</taxon>
    </lineage>
</organism>
<accession>A0A0G1J4N9</accession>
<reference evidence="1 2" key="1">
    <citation type="journal article" date="2015" name="Nature">
        <title>rRNA introns, odd ribosomes, and small enigmatic genomes across a large radiation of phyla.</title>
        <authorList>
            <person name="Brown C.T."/>
            <person name="Hug L.A."/>
            <person name="Thomas B.C."/>
            <person name="Sharon I."/>
            <person name="Castelle C.J."/>
            <person name="Singh A."/>
            <person name="Wilkins M.J."/>
            <person name="Williams K.H."/>
            <person name="Banfield J.F."/>
        </authorList>
    </citation>
    <scope>NUCLEOTIDE SEQUENCE [LARGE SCALE GENOMIC DNA]</scope>
</reference>
<protein>
    <recommendedName>
        <fullName evidence="3">GIY-YIG domain-containing protein</fullName>
    </recommendedName>
</protein>
<proteinExistence type="predicted"/>
<dbReference type="EMBL" id="LCHM01000002">
    <property type="protein sequence ID" value="KKT39032.1"/>
    <property type="molecule type" value="Genomic_DNA"/>
</dbReference>
<name>A0A0G1J4N9_9BACT</name>
<gene>
    <name evidence="1" type="ORF">UW22_C0002G0008</name>
</gene>
<evidence type="ECO:0000313" key="1">
    <source>
        <dbReference type="EMBL" id="KKT39032.1"/>
    </source>
</evidence>
<evidence type="ECO:0000313" key="2">
    <source>
        <dbReference type="Proteomes" id="UP000034617"/>
    </source>
</evidence>